<sequence>MSKFQLILAIIFAAFAVLAVVIFSGLMPGTGDVGGKVVLWGTLRKADMGPLLEDFSRINKPVMVVYEEKNNDTYENDLLNALASGQGPDLFLLPDDLILTFSDKLVNISAQALPEKVFRDTFIQEADLYRMPEGVLALPLAVDPMVMYYNRDLFDEAGIVTPPKTWDEFPALVSKFTRKDSFGNLTRGAVAMGSYDNVSHAKDILAFMMLQGGNPIITRDSTGGLVVSIDSRQSSATQMNPFEQSLRFYADFANPAGSSYTWDKSRPLSQNAFMKGDLAVYIGYASELFTLRAKNPNLNYDITSLPELKDASRKIVFGRMQGVAVARTSKNTALAYRAATLLIGKDFAQKFSLRFSLPPARRDLLANKPAEPFYAAMFYDSALLARGWLDPGPKKTDAIFRSLVDDVVSGRSMPVQSISDAVTRLDVILKTYKKSTRP</sequence>
<dbReference type="Proteomes" id="UP000177195">
    <property type="component" value="Unassembled WGS sequence"/>
</dbReference>
<reference evidence="4 5" key="1">
    <citation type="journal article" date="2016" name="Nat. Commun.">
        <title>Thousands of microbial genomes shed light on interconnected biogeochemical processes in an aquifer system.</title>
        <authorList>
            <person name="Anantharaman K."/>
            <person name="Brown C.T."/>
            <person name="Hug L.A."/>
            <person name="Sharon I."/>
            <person name="Castelle C.J."/>
            <person name="Probst A.J."/>
            <person name="Thomas B.C."/>
            <person name="Singh A."/>
            <person name="Wilkins M.J."/>
            <person name="Karaoz U."/>
            <person name="Brodie E.L."/>
            <person name="Williams K.H."/>
            <person name="Hubbard S.S."/>
            <person name="Banfield J.F."/>
        </authorList>
    </citation>
    <scope>NUCLEOTIDE SEQUENCE [LARGE SCALE GENOMIC DNA]</scope>
</reference>
<keyword evidence="3" id="KW-0732">Signal</keyword>
<gene>
    <name evidence="4" type="ORF">A3I25_01500</name>
</gene>
<protein>
    <recommendedName>
        <fullName evidence="6">Sugar ABC transporter substrate-binding protein</fullName>
    </recommendedName>
</protein>
<dbReference type="AlphaFoldDB" id="A0A1F6XTK4"/>
<proteinExistence type="inferred from homology"/>
<dbReference type="EMBL" id="MFVN01000009">
    <property type="protein sequence ID" value="OGI97445.1"/>
    <property type="molecule type" value="Genomic_DNA"/>
</dbReference>
<evidence type="ECO:0000313" key="4">
    <source>
        <dbReference type="EMBL" id="OGI97445.1"/>
    </source>
</evidence>
<dbReference type="Pfam" id="PF13416">
    <property type="entry name" value="SBP_bac_8"/>
    <property type="match status" value="1"/>
</dbReference>
<dbReference type="InterPro" id="IPR006061">
    <property type="entry name" value="SBP_1_CS"/>
</dbReference>
<dbReference type="InterPro" id="IPR050490">
    <property type="entry name" value="Bact_solute-bd_prot1"/>
</dbReference>
<organism evidence="4 5">
    <name type="scientific">Candidatus Nomurabacteria bacterium RIFCSPLOWO2_02_FULL_42_17</name>
    <dbReference type="NCBI Taxonomy" id="1801789"/>
    <lineage>
        <taxon>Bacteria</taxon>
        <taxon>Candidatus Nomuraibacteriota</taxon>
    </lineage>
</organism>
<comment type="similarity">
    <text evidence="1">Belongs to the bacterial solute-binding protein 1 family.</text>
</comment>
<dbReference type="SUPFAM" id="SSF53850">
    <property type="entry name" value="Periplasmic binding protein-like II"/>
    <property type="match status" value="1"/>
</dbReference>
<dbReference type="PANTHER" id="PTHR43649:SF12">
    <property type="entry name" value="DIACETYLCHITOBIOSE BINDING PROTEIN DASA"/>
    <property type="match status" value="1"/>
</dbReference>
<evidence type="ECO:0000256" key="3">
    <source>
        <dbReference type="ARBA" id="ARBA00022729"/>
    </source>
</evidence>
<name>A0A1F6XTK4_9BACT</name>
<accession>A0A1F6XTK4</accession>
<dbReference type="InterPro" id="IPR006059">
    <property type="entry name" value="SBP"/>
</dbReference>
<dbReference type="PROSITE" id="PS01037">
    <property type="entry name" value="SBP_BACTERIAL_1"/>
    <property type="match status" value="1"/>
</dbReference>
<keyword evidence="2" id="KW-0813">Transport</keyword>
<evidence type="ECO:0000256" key="2">
    <source>
        <dbReference type="ARBA" id="ARBA00022448"/>
    </source>
</evidence>
<evidence type="ECO:0000313" key="5">
    <source>
        <dbReference type="Proteomes" id="UP000177195"/>
    </source>
</evidence>
<evidence type="ECO:0000256" key="1">
    <source>
        <dbReference type="ARBA" id="ARBA00008520"/>
    </source>
</evidence>
<evidence type="ECO:0008006" key="6">
    <source>
        <dbReference type="Google" id="ProtNLM"/>
    </source>
</evidence>
<dbReference type="PANTHER" id="PTHR43649">
    <property type="entry name" value="ARABINOSE-BINDING PROTEIN-RELATED"/>
    <property type="match status" value="1"/>
</dbReference>
<dbReference type="Gene3D" id="3.40.190.10">
    <property type="entry name" value="Periplasmic binding protein-like II"/>
    <property type="match status" value="1"/>
</dbReference>
<dbReference type="GO" id="GO:0055085">
    <property type="term" value="P:transmembrane transport"/>
    <property type="evidence" value="ECO:0007669"/>
    <property type="project" value="InterPro"/>
</dbReference>
<comment type="caution">
    <text evidence="4">The sequence shown here is derived from an EMBL/GenBank/DDBJ whole genome shotgun (WGS) entry which is preliminary data.</text>
</comment>